<feature type="transmembrane region" description="Helical" evidence="6">
    <location>
        <begin position="87"/>
        <end position="106"/>
    </location>
</feature>
<dbReference type="GO" id="GO:0005886">
    <property type="term" value="C:plasma membrane"/>
    <property type="evidence" value="ECO:0007669"/>
    <property type="project" value="UniProtKB-SubCell"/>
</dbReference>
<gene>
    <name evidence="7" type="ORF">Q4F26_02345</name>
</gene>
<dbReference type="Proteomes" id="UP001171751">
    <property type="component" value="Unassembled WGS sequence"/>
</dbReference>
<evidence type="ECO:0000256" key="5">
    <source>
        <dbReference type="ARBA" id="ARBA00023136"/>
    </source>
</evidence>
<sequence>MKHKNTKKLIKGAVILSLATLLAKVLSALYKIPLQNWTGDRGFYVYQQVYPLYGITAALALNGFPLFVSSCIAEVDSEKGQIAVFKRLFYILLLPFSFLGLLLYMYSQPLANLMGDPQLSPLIQSIAFIYPLTAVIGSVRGFFQGQMNMMPTAVSQVAEQLVRVSLILLIAFQFTQSDQSVYQMGQLAYLGTFAAAVVSSLILLLYGFSYRKKQKKLEMTGVTDQLPSKKNLYQRFLYEGLLLSAFSSLFILLQLIDSFTVLNQLEKSGLSLAQSMIQKGVYDRGQPIAQLGLVVSSGLTATMLPSLSQPRLQKRPDRLKLEARSIIRLVVVFSGAASVGLIAIMPQLNRFLFASEDQTHVLAVYMLAVFLMSILLAFQNILHIQKKQRVILTGLTFILGIKLILNQLLIPLFQTMGASIATVISLTVVVAYFTYHLKDILLQTNQAPFIKGYSISLLALGLFVRTLLTVLQALWGVGRGVTLAAILLAVAGGAAVFLRMIMVLQVLTIREWVMLPMSERLLRGKKNGKN</sequence>
<feature type="transmembrane region" description="Helical" evidence="6">
    <location>
        <begin position="288"/>
        <end position="305"/>
    </location>
</feature>
<evidence type="ECO:0000256" key="1">
    <source>
        <dbReference type="ARBA" id="ARBA00004651"/>
    </source>
</evidence>
<evidence type="ECO:0000256" key="2">
    <source>
        <dbReference type="ARBA" id="ARBA00022475"/>
    </source>
</evidence>
<dbReference type="InterPro" id="IPR024923">
    <property type="entry name" value="PG_synth_SpoVB"/>
</dbReference>
<dbReference type="EMBL" id="JAUNQW010000006">
    <property type="protein sequence ID" value="MDO5457162.1"/>
    <property type="molecule type" value="Genomic_DNA"/>
</dbReference>
<evidence type="ECO:0000256" key="4">
    <source>
        <dbReference type="ARBA" id="ARBA00022989"/>
    </source>
</evidence>
<feature type="transmembrane region" description="Helical" evidence="6">
    <location>
        <begin position="326"/>
        <end position="348"/>
    </location>
</feature>
<keyword evidence="2" id="KW-1003">Cell membrane</keyword>
<reference evidence="7" key="1">
    <citation type="submission" date="2023-07" db="EMBL/GenBank/DDBJ databases">
        <title>Between Cages and Wild: Unraveling the Impact of Captivity on Animal Microbiomes and Antimicrobial Resistance.</title>
        <authorList>
            <person name="Schmartz G.P."/>
            <person name="Rehner J."/>
            <person name="Schuff M.J."/>
            <person name="Becker S.L."/>
            <person name="Kravczyk M."/>
            <person name="Gurevich A."/>
            <person name="Francke R."/>
            <person name="Mueller R."/>
            <person name="Keller V."/>
            <person name="Keller A."/>
        </authorList>
    </citation>
    <scope>NUCLEOTIDE SEQUENCE</scope>
    <source>
        <strain evidence="7">S39M_St_73</strain>
    </source>
</reference>
<evidence type="ECO:0000313" key="8">
    <source>
        <dbReference type="Proteomes" id="UP001171751"/>
    </source>
</evidence>
<keyword evidence="3 6" id="KW-0812">Transmembrane</keyword>
<dbReference type="InterPro" id="IPR050833">
    <property type="entry name" value="Poly_Biosynth_Transport"/>
</dbReference>
<keyword evidence="8" id="KW-1185">Reference proteome</keyword>
<organism evidence="7 8">
    <name type="scientific">Atopococcus tabaci</name>
    <dbReference type="NCBI Taxonomy" id="269774"/>
    <lineage>
        <taxon>Bacteria</taxon>
        <taxon>Bacillati</taxon>
        <taxon>Bacillota</taxon>
        <taxon>Bacilli</taxon>
        <taxon>Lactobacillales</taxon>
        <taxon>Carnobacteriaceae</taxon>
        <taxon>Atopococcus</taxon>
    </lineage>
</organism>
<dbReference type="Pfam" id="PF01943">
    <property type="entry name" value="Polysacc_synt"/>
    <property type="match status" value="1"/>
</dbReference>
<dbReference type="CDD" id="cd13124">
    <property type="entry name" value="MATE_SpoVB_like"/>
    <property type="match status" value="1"/>
</dbReference>
<evidence type="ECO:0000256" key="6">
    <source>
        <dbReference type="SAM" id="Phobius"/>
    </source>
</evidence>
<dbReference type="PANTHER" id="PTHR30250">
    <property type="entry name" value="PST FAMILY PREDICTED COLANIC ACID TRANSPORTER"/>
    <property type="match status" value="1"/>
</dbReference>
<feature type="transmembrane region" description="Helical" evidence="6">
    <location>
        <begin position="416"/>
        <end position="435"/>
    </location>
</feature>
<dbReference type="PANTHER" id="PTHR30250:SF29">
    <property type="entry name" value="POLYSACCHARIDE BIOSYNTHESIS PROTEIN C-TERMINAL DOMAIN-CONTAINING PROTEIN"/>
    <property type="match status" value="1"/>
</dbReference>
<feature type="transmembrane region" description="Helical" evidence="6">
    <location>
        <begin position="236"/>
        <end position="256"/>
    </location>
</feature>
<dbReference type="InterPro" id="IPR002797">
    <property type="entry name" value="Polysacc_synth"/>
</dbReference>
<feature type="transmembrane region" description="Helical" evidence="6">
    <location>
        <begin position="390"/>
        <end position="410"/>
    </location>
</feature>
<feature type="transmembrane region" description="Helical" evidence="6">
    <location>
        <begin position="157"/>
        <end position="175"/>
    </location>
</feature>
<proteinExistence type="predicted"/>
<feature type="transmembrane region" description="Helical" evidence="6">
    <location>
        <begin position="481"/>
        <end position="507"/>
    </location>
</feature>
<accession>A0AA43UBY7</accession>
<evidence type="ECO:0000313" key="7">
    <source>
        <dbReference type="EMBL" id="MDO5457162.1"/>
    </source>
</evidence>
<feature type="transmembrane region" description="Helical" evidence="6">
    <location>
        <begin position="187"/>
        <end position="208"/>
    </location>
</feature>
<feature type="transmembrane region" description="Helical" evidence="6">
    <location>
        <begin position="126"/>
        <end position="145"/>
    </location>
</feature>
<keyword evidence="4 6" id="KW-1133">Transmembrane helix</keyword>
<comment type="subcellular location">
    <subcellularLocation>
        <location evidence="1">Cell membrane</location>
        <topology evidence="1">Multi-pass membrane protein</topology>
    </subcellularLocation>
</comment>
<keyword evidence="5 6" id="KW-0472">Membrane</keyword>
<dbReference type="AlphaFoldDB" id="A0AA43UBY7"/>
<feature type="transmembrane region" description="Helical" evidence="6">
    <location>
        <begin position="51"/>
        <end position="75"/>
    </location>
</feature>
<feature type="transmembrane region" description="Helical" evidence="6">
    <location>
        <begin position="360"/>
        <end position="378"/>
    </location>
</feature>
<comment type="caution">
    <text evidence="7">The sequence shown here is derived from an EMBL/GenBank/DDBJ whole genome shotgun (WGS) entry which is preliminary data.</text>
</comment>
<feature type="transmembrane region" description="Helical" evidence="6">
    <location>
        <begin position="455"/>
        <end position="475"/>
    </location>
</feature>
<name>A0AA43UBY7_9LACT</name>
<protein>
    <submittedName>
        <fullName evidence="7">Polysaccharide biosynthesis protein</fullName>
    </submittedName>
</protein>
<evidence type="ECO:0000256" key="3">
    <source>
        <dbReference type="ARBA" id="ARBA00022692"/>
    </source>
</evidence>